<dbReference type="InterPro" id="IPR000914">
    <property type="entry name" value="SBP_5_dom"/>
</dbReference>
<comment type="caution">
    <text evidence="5">The sequence shown here is derived from an EMBL/GenBank/DDBJ whole genome shotgun (WGS) entry which is preliminary data.</text>
</comment>
<comment type="similarity">
    <text evidence="1">Belongs to the bacterial solute-binding protein 5 family.</text>
</comment>
<evidence type="ECO:0000313" key="5">
    <source>
        <dbReference type="EMBL" id="MBT2990767.1"/>
    </source>
</evidence>
<protein>
    <submittedName>
        <fullName evidence="5">ABC transporter substrate-binding protein</fullName>
    </submittedName>
</protein>
<dbReference type="GO" id="GO:1904680">
    <property type="term" value="F:peptide transmembrane transporter activity"/>
    <property type="evidence" value="ECO:0007669"/>
    <property type="project" value="TreeGrafter"/>
</dbReference>
<dbReference type="CDD" id="cd00995">
    <property type="entry name" value="PBP2_NikA_DppA_OppA_like"/>
    <property type="match status" value="1"/>
</dbReference>
<evidence type="ECO:0000256" key="3">
    <source>
        <dbReference type="ARBA" id="ARBA00022729"/>
    </source>
</evidence>
<dbReference type="InterPro" id="IPR030678">
    <property type="entry name" value="Peptide/Ni-bd"/>
</dbReference>
<dbReference type="GO" id="GO:0030288">
    <property type="term" value="C:outer membrane-bounded periplasmic space"/>
    <property type="evidence" value="ECO:0007669"/>
    <property type="project" value="UniProtKB-ARBA"/>
</dbReference>
<dbReference type="EMBL" id="JAHHGM010000021">
    <property type="protein sequence ID" value="MBT2990767.1"/>
    <property type="molecule type" value="Genomic_DNA"/>
</dbReference>
<dbReference type="PIRSF" id="PIRSF002741">
    <property type="entry name" value="MppA"/>
    <property type="match status" value="1"/>
</dbReference>
<dbReference type="Gene3D" id="3.40.190.10">
    <property type="entry name" value="Periplasmic binding protein-like II"/>
    <property type="match status" value="1"/>
</dbReference>
<accession>A0A944QV25</accession>
<evidence type="ECO:0000256" key="1">
    <source>
        <dbReference type="ARBA" id="ARBA00005695"/>
    </source>
</evidence>
<gene>
    <name evidence="5" type="ORF">KME65_17560</name>
</gene>
<keyword evidence="3" id="KW-0732">Signal</keyword>
<evidence type="ECO:0000313" key="6">
    <source>
        <dbReference type="Proteomes" id="UP000770889"/>
    </source>
</evidence>
<dbReference type="PANTHER" id="PTHR30290:SF9">
    <property type="entry name" value="OLIGOPEPTIDE-BINDING PROTEIN APPA"/>
    <property type="match status" value="1"/>
</dbReference>
<proteinExistence type="inferred from homology"/>
<dbReference type="PANTHER" id="PTHR30290">
    <property type="entry name" value="PERIPLASMIC BINDING COMPONENT OF ABC TRANSPORTER"/>
    <property type="match status" value="1"/>
</dbReference>
<organism evidence="5 6">
    <name type="scientific">Candidatus Thiodiazotropha taylori</name>
    <dbReference type="NCBI Taxonomy" id="2792791"/>
    <lineage>
        <taxon>Bacteria</taxon>
        <taxon>Pseudomonadati</taxon>
        <taxon>Pseudomonadota</taxon>
        <taxon>Gammaproteobacteria</taxon>
        <taxon>Chromatiales</taxon>
        <taxon>Sedimenticolaceae</taxon>
        <taxon>Candidatus Thiodiazotropha</taxon>
    </lineage>
</organism>
<evidence type="ECO:0000259" key="4">
    <source>
        <dbReference type="Pfam" id="PF00496"/>
    </source>
</evidence>
<dbReference type="Gene3D" id="3.10.105.10">
    <property type="entry name" value="Dipeptide-binding Protein, Domain 3"/>
    <property type="match status" value="1"/>
</dbReference>
<dbReference type="AlphaFoldDB" id="A0A944QV25"/>
<name>A0A944QV25_9GAMM</name>
<dbReference type="SUPFAM" id="SSF53850">
    <property type="entry name" value="Periplasmic binding protein-like II"/>
    <property type="match status" value="1"/>
</dbReference>
<dbReference type="InterPro" id="IPR039424">
    <property type="entry name" value="SBP_5"/>
</dbReference>
<dbReference type="Proteomes" id="UP000770889">
    <property type="component" value="Unassembled WGS sequence"/>
</dbReference>
<dbReference type="GO" id="GO:0043190">
    <property type="term" value="C:ATP-binding cassette (ABC) transporter complex"/>
    <property type="evidence" value="ECO:0007669"/>
    <property type="project" value="InterPro"/>
</dbReference>
<dbReference type="GO" id="GO:0015833">
    <property type="term" value="P:peptide transport"/>
    <property type="evidence" value="ECO:0007669"/>
    <property type="project" value="TreeGrafter"/>
</dbReference>
<sequence length="479" mass="54519">MGLASAPITLDPRYATDATSERINRLLYQRLVAFDERSMPIPAIADWQRLSPRHYRVRLNQRAGRFFPGQRLDADDVIATYRYVLDRNNASPRRSGIIMIEEIVKVDDLTIDFMLSRADPLFPAYLTLDILPADLINSDHDFARNPVGSGPFSFDTWPLPGRLGLKRREDNRRFEFVEVKNPTVRVLKLLRGEIDMLQNDISPELIDYLQAQPGIGIERRDGSNFTYIGFNLRDPHTADPRLRRAIAHAIDRRAIIRHLMQGSARRAEALLPPEHWAGADTLKAYAYDPERASSLLREAGYSAANPLRLVYKTSSDPFRIRLATVIQSQLKAVGIEVELRSYDWGTFFGDIKAGNFQLYSLSWVGIRTPDIFNYVFASDSLPPSGANRGRYASEAVDRLLQQLEAADSLEQQAQLYHRIQQQVHGDLPYLPLWYEGQVVASSPRISGYRLMRDGNYDGLEQVRVRQQQGTRDGQIAVAY</sequence>
<dbReference type="Gene3D" id="3.90.76.10">
    <property type="entry name" value="Dipeptide-binding Protein, Domain 1"/>
    <property type="match status" value="1"/>
</dbReference>
<evidence type="ECO:0000256" key="2">
    <source>
        <dbReference type="ARBA" id="ARBA00022448"/>
    </source>
</evidence>
<feature type="domain" description="Solute-binding protein family 5" evidence="4">
    <location>
        <begin position="54"/>
        <end position="374"/>
    </location>
</feature>
<reference evidence="5 6" key="1">
    <citation type="submission" date="2021-05" db="EMBL/GenBank/DDBJ databases">
        <title>Genetic and Functional Diversity in Clade A Lucinid endosymbionts from the Bahamas.</title>
        <authorList>
            <person name="Giani N.M."/>
            <person name="Engel A.S."/>
            <person name="Campbell B.J."/>
        </authorList>
    </citation>
    <scope>NUCLEOTIDE SEQUENCE [LARGE SCALE GENOMIC DNA]</scope>
    <source>
        <strain evidence="5">LUC16012Gg_MoonRockCtena</strain>
    </source>
</reference>
<dbReference type="Pfam" id="PF00496">
    <property type="entry name" value="SBP_bac_5"/>
    <property type="match status" value="1"/>
</dbReference>
<keyword evidence="2" id="KW-0813">Transport</keyword>